<name>D7UAN7_VITVI</name>
<evidence type="ECO:0000313" key="3">
    <source>
        <dbReference type="Proteomes" id="UP000009183"/>
    </source>
</evidence>
<evidence type="ECO:0000256" key="1">
    <source>
        <dbReference type="SAM" id="MobiDB-lite"/>
    </source>
</evidence>
<gene>
    <name evidence="2" type="ordered locus">VIT_19s0015g01180</name>
</gene>
<dbReference type="HOGENOM" id="CLU_2676142_0_0_1"/>
<dbReference type="AlphaFoldDB" id="D7UAN7"/>
<dbReference type="InParanoid" id="D7UAN7"/>
<accession>D7UAN7</accession>
<keyword evidence="3" id="KW-1185">Reference proteome</keyword>
<dbReference type="EMBL" id="FN596747">
    <property type="protein sequence ID" value="CBI39802.3"/>
    <property type="molecule type" value="Genomic_DNA"/>
</dbReference>
<dbReference type="Proteomes" id="UP000009183">
    <property type="component" value="Chromosome 19"/>
</dbReference>
<protein>
    <submittedName>
        <fullName evidence="2">Uncharacterized protein</fullName>
    </submittedName>
</protein>
<dbReference type="PaxDb" id="29760-VIT_19s0015g01180.t01"/>
<feature type="region of interest" description="Disordered" evidence="1">
    <location>
        <begin position="1"/>
        <end position="60"/>
    </location>
</feature>
<organism evidence="2 3">
    <name type="scientific">Vitis vinifera</name>
    <name type="common">Grape</name>
    <dbReference type="NCBI Taxonomy" id="29760"/>
    <lineage>
        <taxon>Eukaryota</taxon>
        <taxon>Viridiplantae</taxon>
        <taxon>Streptophyta</taxon>
        <taxon>Embryophyta</taxon>
        <taxon>Tracheophyta</taxon>
        <taxon>Spermatophyta</taxon>
        <taxon>Magnoliopsida</taxon>
        <taxon>eudicotyledons</taxon>
        <taxon>Gunneridae</taxon>
        <taxon>Pentapetalae</taxon>
        <taxon>rosids</taxon>
        <taxon>Vitales</taxon>
        <taxon>Vitaceae</taxon>
        <taxon>Viteae</taxon>
        <taxon>Vitis</taxon>
    </lineage>
</organism>
<reference evidence="3" key="1">
    <citation type="journal article" date="2007" name="Nature">
        <title>The grapevine genome sequence suggests ancestral hexaploidization in major angiosperm phyla.</title>
        <authorList>
            <consortium name="The French-Italian Public Consortium for Grapevine Genome Characterization."/>
            <person name="Jaillon O."/>
            <person name="Aury J.-M."/>
            <person name="Noel B."/>
            <person name="Policriti A."/>
            <person name="Clepet C."/>
            <person name="Casagrande A."/>
            <person name="Choisne N."/>
            <person name="Aubourg S."/>
            <person name="Vitulo N."/>
            <person name="Jubin C."/>
            <person name="Vezzi A."/>
            <person name="Legeai F."/>
            <person name="Hugueney P."/>
            <person name="Dasilva C."/>
            <person name="Horner D."/>
            <person name="Mica E."/>
            <person name="Jublot D."/>
            <person name="Poulain J."/>
            <person name="Bruyere C."/>
            <person name="Billault A."/>
            <person name="Segurens B."/>
            <person name="Gouyvenoux M."/>
            <person name="Ugarte E."/>
            <person name="Cattonaro F."/>
            <person name="Anthouard V."/>
            <person name="Vico V."/>
            <person name="Del Fabbro C."/>
            <person name="Alaux M."/>
            <person name="Di Gaspero G."/>
            <person name="Dumas V."/>
            <person name="Felice N."/>
            <person name="Paillard S."/>
            <person name="Juman I."/>
            <person name="Moroldo M."/>
            <person name="Scalabrin S."/>
            <person name="Canaguier A."/>
            <person name="Le Clainche I."/>
            <person name="Malacrida G."/>
            <person name="Durand E."/>
            <person name="Pesole G."/>
            <person name="Laucou V."/>
            <person name="Chatelet P."/>
            <person name="Merdinoglu D."/>
            <person name="Delledonne M."/>
            <person name="Pezzotti M."/>
            <person name="Lecharny A."/>
            <person name="Scarpelli C."/>
            <person name="Artiguenave F."/>
            <person name="Pe M.E."/>
            <person name="Valle G."/>
            <person name="Morgante M."/>
            <person name="Caboche M."/>
            <person name="Adam-Blondon A.-F."/>
            <person name="Weissenbach J."/>
            <person name="Quetier F."/>
            <person name="Wincker P."/>
        </authorList>
    </citation>
    <scope>NUCLEOTIDE SEQUENCE [LARGE SCALE GENOMIC DNA]</scope>
    <source>
        <strain evidence="3">cv. Pinot noir / PN40024</strain>
    </source>
</reference>
<proteinExistence type="predicted"/>
<evidence type="ECO:0000313" key="2">
    <source>
        <dbReference type="EMBL" id="CBI39802.3"/>
    </source>
</evidence>
<sequence>MKNKTNLGLLERSHGLGTKISLRGRSGNGGSSNVGESTHENTNGGTLGGAGSDDDNNFNKNHLANHTLLMLLEEE</sequence>